<dbReference type="EMBL" id="KZ826003">
    <property type="protein sequence ID" value="PYH89975.1"/>
    <property type="molecule type" value="Genomic_DNA"/>
</dbReference>
<sequence length="260" mass="28192">MDGRRPIERIDSRVFNHGPQGSAVASSWRRMATCTDTDLHVGSRLPEVYGEEHPGPRPHTTVVAAVRDPSSPTSQALQSLPTGPSSRVIVVKIDSTSPEDPAAAVATLQAEHGIAQLDVVIANAGICEGPALKPVHPAKYLTPARPVSPTLDVIRRVPECSELGADGIFRAWPQPGHLMISPSPFRRTRPCLVRRFRTDWRQVGRQQGLAGFSGWFFVDLFMTGHRHLPRPMKHDKPTERRAASPTVGEAGSGPMPIPGA</sequence>
<dbReference type="InterPro" id="IPR036291">
    <property type="entry name" value="NAD(P)-bd_dom_sf"/>
</dbReference>
<feature type="compositionally biased region" description="Basic and acidic residues" evidence="1">
    <location>
        <begin position="232"/>
        <end position="242"/>
    </location>
</feature>
<evidence type="ECO:0008006" key="4">
    <source>
        <dbReference type="Google" id="ProtNLM"/>
    </source>
</evidence>
<dbReference type="Proteomes" id="UP000247810">
    <property type="component" value="Unassembled WGS sequence"/>
</dbReference>
<keyword evidence="3" id="KW-1185">Reference proteome</keyword>
<feature type="region of interest" description="Disordered" evidence="1">
    <location>
        <begin position="229"/>
        <end position="260"/>
    </location>
</feature>
<evidence type="ECO:0000313" key="2">
    <source>
        <dbReference type="EMBL" id="PYH89975.1"/>
    </source>
</evidence>
<reference evidence="2 3" key="1">
    <citation type="submission" date="2018-02" db="EMBL/GenBank/DDBJ databases">
        <title>The genomes of Aspergillus section Nigri reveals drivers in fungal speciation.</title>
        <authorList>
            <consortium name="DOE Joint Genome Institute"/>
            <person name="Vesth T.C."/>
            <person name="Nybo J."/>
            <person name="Theobald S."/>
            <person name="Brandl J."/>
            <person name="Frisvad J.C."/>
            <person name="Nielsen K.F."/>
            <person name="Lyhne E.K."/>
            <person name="Kogle M.E."/>
            <person name="Kuo A."/>
            <person name="Riley R."/>
            <person name="Clum A."/>
            <person name="Nolan M."/>
            <person name="Lipzen A."/>
            <person name="Salamov A."/>
            <person name="Henrissat B."/>
            <person name="Wiebenga A."/>
            <person name="De vries R.P."/>
            <person name="Grigoriev I.V."/>
            <person name="Mortensen U.H."/>
            <person name="Andersen M.R."/>
            <person name="Baker S.E."/>
        </authorList>
    </citation>
    <scope>NUCLEOTIDE SEQUENCE [LARGE SCALE GENOMIC DNA]</scope>
    <source>
        <strain evidence="2 3">CBS 707.79</strain>
    </source>
</reference>
<dbReference type="VEuPathDB" id="FungiDB:BO71DRAFT_434263"/>
<dbReference type="Gene3D" id="3.40.50.720">
    <property type="entry name" value="NAD(P)-binding Rossmann-like Domain"/>
    <property type="match status" value="1"/>
</dbReference>
<name>A0A319CXG0_9EURO</name>
<gene>
    <name evidence="2" type="ORF">BO71DRAFT_434263</name>
</gene>
<dbReference type="OrthoDB" id="7289984at2759"/>
<accession>A0A319CXG0</accession>
<evidence type="ECO:0000313" key="3">
    <source>
        <dbReference type="Proteomes" id="UP000247810"/>
    </source>
</evidence>
<organism evidence="2 3">
    <name type="scientific">Aspergillus ellipticus CBS 707.79</name>
    <dbReference type="NCBI Taxonomy" id="1448320"/>
    <lineage>
        <taxon>Eukaryota</taxon>
        <taxon>Fungi</taxon>
        <taxon>Dikarya</taxon>
        <taxon>Ascomycota</taxon>
        <taxon>Pezizomycotina</taxon>
        <taxon>Eurotiomycetes</taxon>
        <taxon>Eurotiomycetidae</taxon>
        <taxon>Eurotiales</taxon>
        <taxon>Aspergillaceae</taxon>
        <taxon>Aspergillus</taxon>
        <taxon>Aspergillus subgen. Circumdati</taxon>
    </lineage>
</organism>
<evidence type="ECO:0000256" key="1">
    <source>
        <dbReference type="SAM" id="MobiDB-lite"/>
    </source>
</evidence>
<proteinExistence type="predicted"/>
<dbReference type="SUPFAM" id="SSF51735">
    <property type="entry name" value="NAD(P)-binding Rossmann-fold domains"/>
    <property type="match status" value="1"/>
</dbReference>
<feature type="compositionally biased region" description="Basic and acidic residues" evidence="1">
    <location>
        <begin position="1"/>
        <end position="14"/>
    </location>
</feature>
<dbReference type="AlphaFoldDB" id="A0A319CXG0"/>
<feature type="region of interest" description="Disordered" evidence="1">
    <location>
        <begin position="1"/>
        <end position="21"/>
    </location>
</feature>
<protein>
    <recommendedName>
        <fullName evidence="4">NAD(P)-binding protein</fullName>
    </recommendedName>
</protein>